<protein>
    <recommendedName>
        <fullName evidence="4">High frequency lysogenization protein HflD homolog</fullName>
    </recommendedName>
</protein>
<dbReference type="OrthoDB" id="9788031at2"/>
<dbReference type="GO" id="GO:0005886">
    <property type="term" value="C:plasma membrane"/>
    <property type="evidence" value="ECO:0007669"/>
    <property type="project" value="UniProtKB-SubCell"/>
</dbReference>
<evidence type="ECO:0000256" key="4">
    <source>
        <dbReference type="HAMAP-Rule" id="MF_00695"/>
    </source>
</evidence>
<dbReference type="KEGG" id="afy:BW247_11630"/>
<dbReference type="PANTHER" id="PTHR38100">
    <property type="entry name" value="HIGH FREQUENCY LYSOGENIZATION PROTEIN HFLD"/>
    <property type="match status" value="1"/>
</dbReference>
<dbReference type="RefSeq" id="WP_076837295.1">
    <property type="nucleotide sequence ID" value="NZ_CP019434.1"/>
</dbReference>
<dbReference type="GO" id="GO:0005737">
    <property type="term" value="C:cytoplasm"/>
    <property type="evidence" value="ECO:0007669"/>
    <property type="project" value="UniProtKB-SubCell"/>
</dbReference>
<evidence type="ECO:0000256" key="2">
    <source>
        <dbReference type="ARBA" id="ARBA00022490"/>
    </source>
</evidence>
<accession>A0A1P8UIJ7</accession>
<dbReference type="STRING" id="1765967.BW247_11630"/>
<dbReference type="InterPro" id="IPR007451">
    <property type="entry name" value="HflD"/>
</dbReference>
<sequence length="205" mass="22768">MERTLHNRTLALAALFQCIGEVDRLARSGQSDPQTLDMLIRSVLKIDAPDLETIYGDSTALRPGLELLRQQLGDGPNPHSTKLMRYAVATLHLERRLDAQSAIRKQLGDGLEQAQRQSEYFDPTHDNVIAGLAALYRDTISKLGPRIIVRGEQVHLGNENIASRIRVLLLAAIRAAVLWRQAGGNRVRLLIGRRAMIDEAARLLA</sequence>
<name>A0A1P8UIJ7_9GAMM</name>
<evidence type="ECO:0000256" key="1">
    <source>
        <dbReference type="ARBA" id="ARBA00022475"/>
    </source>
</evidence>
<reference evidence="5 6" key="1">
    <citation type="submission" date="2017-01" db="EMBL/GenBank/DDBJ databases">
        <title>Draft sequence of Acidihalobacter ferrooxidans strain DSM 14175 (strain V8).</title>
        <authorList>
            <person name="Khaleque H.N."/>
            <person name="Ramsay J.P."/>
            <person name="Murphy R.J.T."/>
            <person name="Kaksonen A.H."/>
            <person name="Boxall N.J."/>
            <person name="Watkin E.L.J."/>
        </authorList>
    </citation>
    <scope>NUCLEOTIDE SEQUENCE [LARGE SCALE GENOMIC DNA]</scope>
    <source>
        <strain evidence="5 6">V8</strain>
    </source>
</reference>
<evidence type="ECO:0000256" key="3">
    <source>
        <dbReference type="ARBA" id="ARBA00023136"/>
    </source>
</evidence>
<dbReference type="Gene3D" id="1.10.3890.10">
    <property type="entry name" value="HflD-like"/>
    <property type="match status" value="1"/>
</dbReference>
<gene>
    <name evidence="4" type="primary">hflD</name>
    <name evidence="5" type="ORF">BW247_11630</name>
</gene>
<comment type="similarity">
    <text evidence="4">Belongs to the HflD family.</text>
</comment>
<dbReference type="AlphaFoldDB" id="A0A1P8UIJ7"/>
<keyword evidence="6" id="KW-1185">Reference proteome</keyword>
<dbReference type="PANTHER" id="PTHR38100:SF1">
    <property type="entry name" value="HIGH FREQUENCY LYSOGENIZATION PROTEIN HFLD"/>
    <property type="match status" value="1"/>
</dbReference>
<organism evidence="5 6">
    <name type="scientific">Acidihalobacter ferrooxydans</name>
    <dbReference type="NCBI Taxonomy" id="1765967"/>
    <lineage>
        <taxon>Bacteria</taxon>
        <taxon>Pseudomonadati</taxon>
        <taxon>Pseudomonadota</taxon>
        <taxon>Gammaproteobacteria</taxon>
        <taxon>Chromatiales</taxon>
        <taxon>Ectothiorhodospiraceae</taxon>
        <taxon>Acidihalobacter</taxon>
    </lineage>
</organism>
<dbReference type="EMBL" id="CP019434">
    <property type="protein sequence ID" value="APZ43658.1"/>
    <property type="molecule type" value="Genomic_DNA"/>
</dbReference>
<keyword evidence="3 4" id="KW-0472">Membrane</keyword>
<dbReference type="Pfam" id="PF04356">
    <property type="entry name" value="DUF489"/>
    <property type="match status" value="1"/>
</dbReference>
<keyword evidence="1 4" id="KW-1003">Cell membrane</keyword>
<evidence type="ECO:0000313" key="6">
    <source>
        <dbReference type="Proteomes" id="UP000243807"/>
    </source>
</evidence>
<comment type="subcellular location">
    <subcellularLocation>
        <location evidence="4">Cytoplasm</location>
    </subcellularLocation>
    <subcellularLocation>
        <location evidence="4">Cell membrane</location>
        <topology evidence="4">Peripheral membrane protein</topology>
        <orientation evidence="4">Cytoplasmic side</orientation>
    </subcellularLocation>
</comment>
<dbReference type="InterPro" id="IPR035932">
    <property type="entry name" value="HflD-like_sf"/>
</dbReference>
<keyword evidence="2 4" id="KW-0963">Cytoplasm</keyword>
<evidence type="ECO:0000313" key="5">
    <source>
        <dbReference type="EMBL" id="APZ43658.1"/>
    </source>
</evidence>
<proteinExistence type="inferred from homology"/>
<dbReference type="SUPFAM" id="SSF101322">
    <property type="entry name" value="YcfC-like"/>
    <property type="match status" value="1"/>
</dbReference>
<dbReference type="NCBIfam" id="NF001246">
    <property type="entry name" value="PRK00218.1-2"/>
    <property type="match status" value="1"/>
</dbReference>
<dbReference type="Proteomes" id="UP000243807">
    <property type="component" value="Chromosome"/>
</dbReference>
<dbReference type="HAMAP" id="MF_00695">
    <property type="entry name" value="HflD_protein"/>
    <property type="match status" value="1"/>
</dbReference>